<organism evidence="1 2">
    <name type="scientific">Cordyceps militaris (strain CM01)</name>
    <name type="common">Caterpillar fungus</name>
    <dbReference type="NCBI Taxonomy" id="983644"/>
    <lineage>
        <taxon>Eukaryota</taxon>
        <taxon>Fungi</taxon>
        <taxon>Dikarya</taxon>
        <taxon>Ascomycota</taxon>
        <taxon>Pezizomycotina</taxon>
        <taxon>Sordariomycetes</taxon>
        <taxon>Hypocreomycetidae</taxon>
        <taxon>Hypocreales</taxon>
        <taxon>Cordycipitaceae</taxon>
        <taxon>Cordyceps</taxon>
    </lineage>
</organism>
<dbReference type="EMBL" id="JH126400">
    <property type="protein sequence ID" value="EGX95040.1"/>
    <property type="molecule type" value="Genomic_DNA"/>
</dbReference>
<dbReference type="VEuPathDB" id="FungiDB:CCM_03312"/>
<name>G3JA20_CORMM</name>
<evidence type="ECO:0000313" key="2">
    <source>
        <dbReference type="Proteomes" id="UP000001610"/>
    </source>
</evidence>
<evidence type="ECO:0000313" key="1">
    <source>
        <dbReference type="EMBL" id="EGX95040.1"/>
    </source>
</evidence>
<protein>
    <submittedName>
        <fullName evidence="1">Uncharacterized protein</fullName>
    </submittedName>
</protein>
<keyword evidence="2" id="KW-1185">Reference proteome</keyword>
<dbReference type="HOGENOM" id="CLU_1562816_0_0_1"/>
<dbReference type="KEGG" id="cmt:CCM_03312"/>
<dbReference type="InParanoid" id="G3JA20"/>
<accession>G3JA20</accession>
<proteinExistence type="predicted"/>
<dbReference type="Proteomes" id="UP000001610">
    <property type="component" value="Unassembled WGS sequence"/>
</dbReference>
<reference evidence="1 2" key="1">
    <citation type="journal article" date="2011" name="Genome Biol.">
        <title>Genome sequence of the insect pathogenic fungus Cordyceps militaris, a valued traditional Chinese medicine.</title>
        <authorList>
            <person name="Zheng P."/>
            <person name="Xia Y."/>
            <person name="Xiao G."/>
            <person name="Xiong C."/>
            <person name="Hu X."/>
            <person name="Zhang S."/>
            <person name="Zheng H."/>
            <person name="Huang Y."/>
            <person name="Zhou Y."/>
            <person name="Wang S."/>
            <person name="Zhao G.P."/>
            <person name="Liu X."/>
            <person name="St Leger R.J."/>
            <person name="Wang C."/>
        </authorList>
    </citation>
    <scope>NUCLEOTIDE SEQUENCE [LARGE SCALE GENOMIC DNA]</scope>
    <source>
        <strain evidence="1 2">CM01</strain>
    </source>
</reference>
<dbReference type="RefSeq" id="XP_006668526.1">
    <property type="nucleotide sequence ID" value="XM_006668463.1"/>
</dbReference>
<dbReference type="AlphaFoldDB" id="G3JA20"/>
<dbReference type="GeneID" id="18165338"/>
<sequence>MKPFAGTRRKDAPHLNATLHIDQGRAFLQDPSCRPFLLVNGIDFAPEIGRLALAIKALTNVVPLVKFFDARSCCTPPPGQTAGPLTVSPGMEKAKSMFLSCKCNYCSPNRGLACNTCPEIRGPFHDTAYNKGNRLTAHSRPLAAPRPREHNQILHYKATHSFYAMKIQTPT</sequence>
<gene>
    <name evidence="1" type="ORF">CCM_03312</name>
</gene>